<dbReference type="InterPro" id="IPR000515">
    <property type="entry name" value="MetI-like"/>
</dbReference>
<feature type="transmembrane region" description="Helical" evidence="7">
    <location>
        <begin position="95"/>
        <end position="117"/>
    </location>
</feature>
<dbReference type="PANTHER" id="PTHR43386:SF1">
    <property type="entry name" value="D,D-DIPEPTIDE TRANSPORT SYSTEM PERMEASE PROTEIN DDPC-RELATED"/>
    <property type="match status" value="1"/>
</dbReference>
<keyword evidence="4 7" id="KW-0812">Transmembrane</keyword>
<keyword evidence="2 7" id="KW-0813">Transport</keyword>
<evidence type="ECO:0000313" key="9">
    <source>
        <dbReference type="EMBL" id="MFC7277766.1"/>
    </source>
</evidence>
<feature type="domain" description="ABC transmembrane type-1" evidence="8">
    <location>
        <begin position="91"/>
        <end position="280"/>
    </location>
</feature>
<evidence type="ECO:0000259" key="8">
    <source>
        <dbReference type="PROSITE" id="PS50928"/>
    </source>
</evidence>
<comment type="caution">
    <text evidence="9">The sequence shown here is derived from an EMBL/GenBank/DDBJ whole genome shotgun (WGS) entry which is preliminary data.</text>
</comment>
<protein>
    <submittedName>
        <fullName evidence="9">ABC transporter permease</fullName>
    </submittedName>
</protein>
<dbReference type="Pfam" id="PF00528">
    <property type="entry name" value="BPD_transp_1"/>
    <property type="match status" value="1"/>
</dbReference>
<accession>A0ABW2I0L4</accession>
<evidence type="ECO:0000256" key="5">
    <source>
        <dbReference type="ARBA" id="ARBA00022989"/>
    </source>
</evidence>
<dbReference type="CDD" id="cd06261">
    <property type="entry name" value="TM_PBP2"/>
    <property type="match status" value="1"/>
</dbReference>
<gene>
    <name evidence="9" type="ORF">ACFQS1_27580</name>
</gene>
<evidence type="ECO:0000256" key="1">
    <source>
        <dbReference type="ARBA" id="ARBA00004651"/>
    </source>
</evidence>
<evidence type="ECO:0000256" key="6">
    <source>
        <dbReference type="ARBA" id="ARBA00023136"/>
    </source>
</evidence>
<dbReference type="PROSITE" id="PS50928">
    <property type="entry name" value="ABC_TM1"/>
    <property type="match status" value="1"/>
</dbReference>
<dbReference type="Gene3D" id="1.10.3720.10">
    <property type="entry name" value="MetI-like"/>
    <property type="match status" value="1"/>
</dbReference>
<keyword evidence="5 7" id="KW-1133">Transmembrane helix</keyword>
<evidence type="ECO:0000256" key="3">
    <source>
        <dbReference type="ARBA" id="ARBA00022475"/>
    </source>
</evidence>
<feature type="transmembrane region" description="Helical" evidence="7">
    <location>
        <begin position="217"/>
        <end position="236"/>
    </location>
</feature>
<reference evidence="10" key="1">
    <citation type="journal article" date="2019" name="Int. J. Syst. Evol. Microbiol.">
        <title>The Global Catalogue of Microorganisms (GCM) 10K type strain sequencing project: providing services to taxonomists for standard genome sequencing and annotation.</title>
        <authorList>
            <consortium name="The Broad Institute Genomics Platform"/>
            <consortium name="The Broad Institute Genome Sequencing Center for Infectious Disease"/>
            <person name="Wu L."/>
            <person name="Ma J."/>
        </authorList>
    </citation>
    <scope>NUCLEOTIDE SEQUENCE [LARGE SCALE GENOMIC DNA]</scope>
    <source>
        <strain evidence="10">XZYJT-10</strain>
    </source>
</reference>
<dbReference type="EMBL" id="JBHTBJ010000025">
    <property type="protein sequence ID" value="MFC7277766.1"/>
    <property type="molecule type" value="Genomic_DNA"/>
</dbReference>
<comment type="subcellular location">
    <subcellularLocation>
        <location evidence="1 7">Cell membrane</location>
        <topology evidence="1 7">Multi-pass membrane protein</topology>
    </subcellularLocation>
</comment>
<dbReference type="InterPro" id="IPR050366">
    <property type="entry name" value="BP-dependent_transpt_permease"/>
</dbReference>
<comment type="similarity">
    <text evidence="7">Belongs to the binding-protein-dependent transport system permease family.</text>
</comment>
<proteinExistence type="inferred from homology"/>
<feature type="transmembrane region" description="Helical" evidence="7">
    <location>
        <begin position="31"/>
        <end position="52"/>
    </location>
</feature>
<dbReference type="PANTHER" id="PTHR43386">
    <property type="entry name" value="OLIGOPEPTIDE TRANSPORT SYSTEM PERMEASE PROTEIN APPC"/>
    <property type="match status" value="1"/>
</dbReference>
<keyword evidence="6 7" id="KW-0472">Membrane</keyword>
<dbReference type="InterPro" id="IPR035906">
    <property type="entry name" value="MetI-like_sf"/>
</dbReference>
<evidence type="ECO:0000313" key="10">
    <source>
        <dbReference type="Proteomes" id="UP001596548"/>
    </source>
</evidence>
<evidence type="ECO:0000256" key="7">
    <source>
        <dbReference type="RuleBase" id="RU363032"/>
    </source>
</evidence>
<organism evidence="9 10">
    <name type="scientific">Paractinoplanes rhizophilus</name>
    <dbReference type="NCBI Taxonomy" id="1416877"/>
    <lineage>
        <taxon>Bacteria</taxon>
        <taxon>Bacillati</taxon>
        <taxon>Actinomycetota</taxon>
        <taxon>Actinomycetes</taxon>
        <taxon>Micromonosporales</taxon>
        <taxon>Micromonosporaceae</taxon>
        <taxon>Paractinoplanes</taxon>
    </lineage>
</organism>
<keyword evidence="10" id="KW-1185">Reference proteome</keyword>
<feature type="transmembrane region" description="Helical" evidence="7">
    <location>
        <begin position="129"/>
        <end position="150"/>
    </location>
</feature>
<feature type="transmembrane region" description="Helical" evidence="7">
    <location>
        <begin position="256"/>
        <end position="280"/>
    </location>
</feature>
<evidence type="ECO:0000256" key="4">
    <source>
        <dbReference type="ARBA" id="ARBA00022692"/>
    </source>
</evidence>
<sequence>MSETMEAAAAANIAPGAARRRQILTKATSRPAILVGVGVILALLAAGFWLPLPYSPTAPDPSATSLPPSAAHWFGTDGDGFDVFSRTIASAGRDLPLAVIGTLVSLLVGVPLGLLVSTKGRWPERVMRGLDVFQAFPLVIIAIAIVTLTGNKLQNVILAVMIINVPRFMRLIRSEALAMRESRFIEAAWAAGATRYRVLVKHILPNVAGVTLAQSSLAAAQAIIVIAALSFLGVGVSPPNPSWGLMIQEGARQMTIGQWWVVAFPGLAVLLTVICFNLIADGLQLASESD</sequence>
<dbReference type="Proteomes" id="UP001596548">
    <property type="component" value="Unassembled WGS sequence"/>
</dbReference>
<dbReference type="RefSeq" id="WP_378973781.1">
    <property type="nucleotide sequence ID" value="NZ_JBHTBJ010000025.1"/>
</dbReference>
<name>A0ABW2I0L4_9ACTN</name>
<dbReference type="SUPFAM" id="SSF161098">
    <property type="entry name" value="MetI-like"/>
    <property type="match status" value="1"/>
</dbReference>
<evidence type="ECO:0000256" key="2">
    <source>
        <dbReference type="ARBA" id="ARBA00022448"/>
    </source>
</evidence>
<keyword evidence="3" id="KW-1003">Cell membrane</keyword>